<dbReference type="EMBL" id="CALYLO010000001">
    <property type="protein sequence ID" value="CAH8244248.1"/>
    <property type="molecule type" value="Genomic_DNA"/>
</dbReference>
<comment type="caution">
    <text evidence="2">The sequence shown here is derived from an EMBL/GenBank/DDBJ whole genome shotgun (WGS) entry which is preliminary data.</text>
</comment>
<feature type="transmembrane region" description="Helical" evidence="1">
    <location>
        <begin position="46"/>
        <end position="65"/>
    </location>
</feature>
<keyword evidence="1" id="KW-0472">Membrane</keyword>
<accession>A0ABM9FZB8</accession>
<name>A0ABM9FZB8_9BACL</name>
<gene>
    <name evidence="2" type="ORF">WJ0W_001486</name>
</gene>
<protein>
    <submittedName>
        <fullName evidence="2">6-phosphogluconate dehydrogenase</fullName>
    </submittedName>
</protein>
<evidence type="ECO:0000313" key="2">
    <source>
        <dbReference type="EMBL" id="CAH8244248.1"/>
    </source>
</evidence>
<keyword evidence="3" id="KW-1185">Reference proteome</keyword>
<keyword evidence="1" id="KW-1133">Transmembrane helix</keyword>
<sequence length="155" mass="17291">MERIIMHYRIMYPTRTKEVLAATFLFSAAMLHVALMTEQTVPVLFFLQMAALAVLIGSLCAEVCVRMKKRTADIRAESDSITIRGKSIAADEVAEIVVKGYRQAAVGIRLKGKSSIPGYCCFRFPGGENGGMNELARWAERHGIPVKQGYFMTWL</sequence>
<evidence type="ECO:0000256" key="1">
    <source>
        <dbReference type="SAM" id="Phobius"/>
    </source>
</evidence>
<reference evidence="2" key="1">
    <citation type="submission" date="2022-06" db="EMBL/GenBank/DDBJ databases">
        <authorList>
            <person name="Dietemann V."/>
            <person name="Ory F."/>
            <person name="Dainat B."/>
            <person name="Oberhansli S."/>
        </authorList>
    </citation>
    <scope>NUCLEOTIDE SEQUENCE</scope>
    <source>
        <strain evidence="2">Ena-SAMPLE-TAB-26-04-2022-14:26:32:270-5432</strain>
    </source>
</reference>
<organism evidence="2 3">
    <name type="scientific">Paenibacillus melissococcoides</name>
    <dbReference type="NCBI Taxonomy" id="2912268"/>
    <lineage>
        <taxon>Bacteria</taxon>
        <taxon>Bacillati</taxon>
        <taxon>Bacillota</taxon>
        <taxon>Bacilli</taxon>
        <taxon>Bacillales</taxon>
        <taxon>Paenibacillaceae</taxon>
        <taxon>Paenibacillus</taxon>
    </lineage>
</organism>
<keyword evidence="1" id="KW-0812">Transmembrane</keyword>
<proteinExistence type="predicted"/>
<dbReference type="Proteomes" id="UP001154322">
    <property type="component" value="Unassembled WGS sequence"/>
</dbReference>
<evidence type="ECO:0000313" key="3">
    <source>
        <dbReference type="Proteomes" id="UP001154322"/>
    </source>
</evidence>